<evidence type="ECO:0000313" key="2">
    <source>
        <dbReference type="EMBL" id="CAF1419083.1"/>
    </source>
</evidence>
<accession>A0A815MPL7</accession>
<comment type="caution">
    <text evidence="2">The sequence shown here is derived from an EMBL/GenBank/DDBJ whole genome shotgun (WGS) entry which is preliminary data.</text>
</comment>
<dbReference type="AlphaFoldDB" id="A0A815MPL7"/>
<keyword evidence="3" id="KW-1185">Reference proteome</keyword>
<protein>
    <submittedName>
        <fullName evidence="2">Uncharacterized protein</fullName>
    </submittedName>
</protein>
<gene>
    <name evidence="2" type="ORF">XAT740_LOCUS35107</name>
</gene>
<evidence type="ECO:0000313" key="3">
    <source>
        <dbReference type="Proteomes" id="UP000663828"/>
    </source>
</evidence>
<name>A0A815MPL7_ADIRI</name>
<organism evidence="2 3">
    <name type="scientific">Adineta ricciae</name>
    <name type="common">Rotifer</name>
    <dbReference type="NCBI Taxonomy" id="249248"/>
    <lineage>
        <taxon>Eukaryota</taxon>
        <taxon>Metazoa</taxon>
        <taxon>Spiralia</taxon>
        <taxon>Gnathifera</taxon>
        <taxon>Rotifera</taxon>
        <taxon>Eurotatoria</taxon>
        <taxon>Bdelloidea</taxon>
        <taxon>Adinetida</taxon>
        <taxon>Adinetidae</taxon>
        <taxon>Adineta</taxon>
    </lineage>
</organism>
<sequence>MSSVNSNIDKPLELIQKTYTLQATTTNLNLNHENSPSSRSSLAKISTHQPSRKSSVHDIHETTRDDLNKVLADIQSNLSRLKFLMETTTSVQTIREEFFKLKDHLLMKILEFISKLSNESTRRGSTLSKGNTGSLIAYHPQHLVYCIEHFRSELFKAKYLFNSLTNSSSIGVATLNNNEIKTTSNDAFDGQFQEYFNESPDANQIKRDISTLEEHAYLLTQRYYSQMLDWNNLDHSTITDERNINKIDGSNMNRFATNQLKQKLSTTSSMASFDETNFCSRIYQKCQNICCMCTPNYI</sequence>
<evidence type="ECO:0000256" key="1">
    <source>
        <dbReference type="SAM" id="MobiDB-lite"/>
    </source>
</evidence>
<dbReference type="Proteomes" id="UP000663828">
    <property type="component" value="Unassembled WGS sequence"/>
</dbReference>
<reference evidence="2" key="1">
    <citation type="submission" date="2021-02" db="EMBL/GenBank/DDBJ databases">
        <authorList>
            <person name="Nowell W R."/>
        </authorList>
    </citation>
    <scope>NUCLEOTIDE SEQUENCE</scope>
</reference>
<feature type="compositionally biased region" description="Polar residues" evidence="1">
    <location>
        <begin position="32"/>
        <end position="53"/>
    </location>
</feature>
<dbReference type="EMBL" id="CAJNOR010003490">
    <property type="protein sequence ID" value="CAF1419083.1"/>
    <property type="molecule type" value="Genomic_DNA"/>
</dbReference>
<feature type="region of interest" description="Disordered" evidence="1">
    <location>
        <begin position="29"/>
        <end position="59"/>
    </location>
</feature>
<proteinExistence type="predicted"/>